<name>A0A183LTN1_9TREM</name>
<sequence>MRRYNPEVLGISETHWTQIGQKRLTSGELLLYRESHGPRIIKASFKTKKEAFQGTSSNAMRLPTNTMKTLKINSKLAAVDHQEVPNKASDILMAVVNAKTNSQLYGPLWNNQLNGIHHSTSTSLTTKRNLIAWTEQHYGNLSTLLRASEDSQYHTEFI</sequence>
<keyword evidence="2" id="KW-1185">Reference proteome</keyword>
<organism evidence="1 2">
    <name type="scientific">Schistosoma margrebowiei</name>
    <dbReference type="NCBI Taxonomy" id="48269"/>
    <lineage>
        <taxon>Eukaryota</taxon>
        <taxon>Metazoa</taxon>
        <taxon>Spiralia</taxon>
        <taxon>Lophotrochozoa</taxon>
        <taxon>Platyhelminthes</taxon>
        <taxon>Trematoda</taxon>
        <taxon>Digenea</taxon>
        <taxon>Strigeidida</taxon>
        <taxon>Schistosomatoidea</taxon>
        <taxon>Schistosomatidae</taxon>
        <taxon>Schistosoma</taxon>
    </lineage>
</organism>
<dbReference type="EMBL" id="UZAI01002826">
    <property type="protein sequence ID" value="VDO74982.1"/>
    <property type="molecule type" value="Genomic_DNA"/>
</dbReference>
<dbReference type="AlphaFoldDB" id="A0A183LTN1"/>
<dbReference type="Proteomes" id="UP000277204">
    <property type="component" value="Unassembled WGS sequence"/>
</dbReference>
<accession>A0A183LTN1</accession>
<evidence type="ECO:0000313" key="2">
    <source>
        <dbReference type="Proteomes" id="UP000277204"/>
    </source>
</evidence>
<reference evidence="1 2" key="1">
    <citation type="submission" date="2018-11" db="EMBL/GenBank/DDBJ databases">
        <authorList>
            <consortium name="Pathogen Informatics"/>
        </authorList>
    </citation>
    <scope>NUCLEOTIDE SEQUENCE [LARGE SCALE GENOMIC DNA]</scope>
    <source>
        <strain evidence="1 2">Zambia</strain>
    </source>
</reference>
<evidence type="ECO:0000313" key="1">
    <source>
        <dbReference type="EMBL" id="VDO74982.1"/>
    </source>
</evidence>
<proteinExistence type="predicted"/>
<protein>
    <submittedName>
        <fullName evidence="1">Uncharacterized protein</fullName>
    </submittedName>
</protein>
<gene>
    <name evidence="1" type="ORF">SMRZ_LOCUS7156</name>
</gene>